<accession>A0A0R1QE36</accession>
<dbReference type="AlphaFoldDB" id="A0A0R1QE36"/>
<gene>
    <name evidence="2" type="ORF">FD01_GL001830</name>
</gene>
<evidence type="ECO:0000313" key="2">
    <source>
        <dbReference type="EMBL" id="KRL42785.1"/>
    </source>
</evidence>
<dbReference type="Proteomes" id="UP000051790">
    <property type="component" value="Unassembled WGS sequence"/>
</dbReference>
<keyword evidence="1" id="KW-0472">Membrane</keyword>
<evidence type="ECO:0000256" key="1">
    <source>
        <dbReference type="SAM" id="Phobius"/>
    </source>
</evidence>
<proteinExistence type="predicted"/>
<dbReference type="OrthoDB" id="2192445at2"/>
<dbReference type="PATRIC" id="fig|1423769.4.peg.1958"/>
<protein>
    <submittedName>
        <fullName evidence="2">Uncharacterized protein</fullName>
    </submittedName>
</protein>
<dbReference type="RefSeq" id="WP_056964422.1">
    <property type="nucleotide sequence ID" value="NZ_AZEU01000217.1"/>
</dbReference>
<feature type="transmembrane region" description="Helical" evidence="1">
    <location>
        <begin position="25"/>
        <end position="42"/>
    </location>
</feature>
<evidence type="ECO:0000313" key="3">
    <source>
        <dbReference type="Proteomes" id="UP000051790"/>
    </source>
</evidence>
<feature type="transmembrane region" description="Helical" evidence="1">
    <location>
        <begin position="54"/>
        <end position="76"/>
    </location>
</feature>
<comment type="caution">
    <text evidence="2">The sequence shown here is derived from an EMBL/GenBank/DDBJ whole genome shotgun (WGS) entry which is preliminary data.</text>
</comment>
<sequence>MLTALDILNRLLSYFNIQDKAKGKAFTVVAFVANFYLLYTAIQGLRYPGYRLQGFLFLLGFLLLEYFIVLNAFYYYTDKQLKFDISPKVEKLLGGNQAQLKAAESKLTKNTMSGPASGLFKEENILPTAINIAPAQQRNLDNLVKHLQENGHLAANYSGLDDRAIMRVASKSHQPVYAIGNLVELPFFKVVPEAGGVTVVGGVNALNVQPLATIVSVGLLPVKQAQKQYKLAAAHVYLTGGQSKLMGRRSLITKEEPYSLTVQLAYTLRDNSQV</sequence>
<dbReference type="EMBL" id="AZEU01000217">
    <property type="protein sequence ID" value="KRL42785.1"/>
    <property type="molecule type" value="Genomic_DNA"/>
</dbReference>
<dbReference type="InterPro" id="IPR046503">
    <property type="entry name" value="DUF6681"/>
</dbReference>
<name>A0A0R1QE36_9LACO</name>
<keyword evidence="3" id="KW-1185">Reference proteome</keyword>
<dbReference type="Pfam" id="PF20386">
    <property type="entry name" value="DUF6681"/>
    <property type="match status" value="1"/>
</dbReference>
<organism evidence="2 3">
    <name type="scientific">Lacticaseibacillus manihotivorans DSM 13343 = JCM 12514</name>
    <dbReference type="NCBI Taxonomy" id="1423769"/>
    <lineage>
        <taxon>Bacteria</taxon>
        <taxon>Bacillati</taxon>
        <taxon>Bacillota</taxon>
        <taxon>Bacilli</taxon>
        <taxon>Lactobacillales</taxon>
        <taxon>Lactobacillaceae</taxon>
        <taxon>Lacticaseibacillus</taxon>
    </lineage>
</organism>
<keyword evidence="1" id="KW-1133">Transmembrane helix</keyword>
<keyword evidence="1" id="KW-0812">Transmembrane</keyword>
<reference evidence="2 3" key="1">
    <citation type="journal article" date="2015" name="Genome Announc.">
        <title>Expanding the biotechnology potential of lactobacilli through comparative genomics of 213 strains and associated genera.</title>
        <authorList>
            <person name="Sun Z."/>
            <person name="Harris H.M."/>
            <person name="McCann A."/>
            <person name="Guo C."/>
            <person name="Argimon S."/>
            <person name="Zhang W."/>
            <person name="Yang X."/>
            <person name="Jeffery I.B."/>
            <person name="Cooney J.C."/>
            <person name="Kagawa T.F."/>
            <person name="Liu W."/>
            <person name="Song Y."/>
            <person name="Salvetti E."/>
            <person name="Wrobel A."/>
            <person name="Rasinkangas P."/>
            <person name="Parkhill J."/>
            <person name="Rea M.C."/>
            <person name="O'Sullivan O."/>
            <person name="Ritari J."/>
            <person name="Douillard F.P."/>
            <person name="Paul Ross R."/>
            <person name="Yang R."/>
            <person name="Briner A.E."/>
            <person name="Felis G.E."/>
            <person name="de Vos W.M."/>
            <person name="Barrangou R."/>
            <person name="Klaenhammer T.R."/>
            <person name="Caufield P.W."/>
            <person name="Cui Y."/>
            <person name="Zhang H."/>
            <person name="O'Toole P.W."/>
        </authorList>
    </citation>
    <scope>NUCLEOTIDE SEQUENCE [LARGE SCALE GENOMIC DNA]</scope>
    <source>
        <strain evidence="2 3">DSM 13343</strain>
    </source>
</reference>